<reference evidence="2 3" key="1">
    <citation type="journal article" date="2018" name="PLoS ONE">
        <title>The draft genome of Kipferlia bialata reveals reductive genome evolution in fornicate parasites.</title>
        <authorList>
            <person name="Tanifuji G."/>
            <person name="Takabayashi S."/>
            <person name="Kume K."/>
            <person name="Takagi M."/>
            <person name="Nakayama T."/>
            <person name="Kamikawa R."/>
            <person name="Inagaki Y."/>
            <person name="Hashimoto T."/>
        </authorList>
    </citation>
    <scope>NUCLEOTIDE SEQUENCE [LARGE SCALE GENOMIC DNA]</scope>
    <source>
        <strain evidence="2">NY0173</strain>
    </source>
</reference>
<evidence type="ECO:0000256" key="1">
    <source>
        <dbReference type="SAM" id="MobiDB-lite"/>
    </source>
</evidence>
<keyword evidence="3" id="KW-1185">Reference proteome</keyword>
<feature type="compositionally biased region" description="Low complexity" evidence="1">
    <location>
        <begin position="94"/>
        <end position="103"/>
    </location>
</feature>
<organism evidence="2 3">
    <name type="scientific">Kipferlia bialata</name>
    <dbReference type="NCBI Taxonomy" id="797122"/>
    <lineage>
        <taxon>Eukaryota</taxon>
        <taxon>Metamonada</taxon>
        <taxon>Carpediemonas-like organisms</taxon>
        <taxon>Kipferlia</taxon>
    </lineage>
</organism>
<feature type="region of interest" description="Disordered" evidence="1">
    <location>
        <begin position="915"/>
        <end position="963"/>
    </location>
</feature>
<feature type="compositionally biased region" description="Basic and acidic residues" evidence="1">
    <location>
        <begin position="111"/>
        <end position="136"/>
    </location>
</feature>
<accession>A0A9K3CWB1</accession>
<dbReference type="AlphaFoldDB" id="A0A9K3CWB1"/>
<feature type="non-terminal residue" evidence="2">
    <location>
        <position position="1"/>
    </location>
</feature>
<sequence length="1068" mass="115552">YPSEYVDGERELIKETHKMYLIMMRGNKDTGRINFQALLTEPWDSLDINTRNAFEHHTWTDYDSDEAWRIDQEITRQEEEAKIAKAKEKASLELAGKASATEGGAEGEEEVQVKEEHIEETDLQRRVRLKRESANRKKERQKNKEKRMAEEAARKAEAEQAQREAERAEIRLKRGFAAPTSAVPQSSLSLGSLAPITLVRQDAGKAVKGEAAPLLSKVRTEPLVVPDPDSVYDYTCCNKGCCKAFAADPEWRQSFAREKYRAAHGPQGTIGHRKSLMVVTFFFDPSTRTGLSVCYKCIQHLLGVQSSMVKTAIDGERARLEELEELEGVEVEEERERDEVQEAQEAEAEDEESSSSSLAFSESSSDDAATGVSKDRGHLTTGTVQTQYRPMTGPVTGGVPEDDPFDALDLGEELAQGDDDGDDANLDGDDANLDGDDGDIFMKSSSDREGEGEGEGEAVSLKVDIGTPPEAAACGDVKMDGEGERVTGDVQMKETGDVSMERERERGPEASVPVCEEYSERQERMKYLKGYPEDRVEELLSALSANPTLCQGGRGRAAAGLGEQKRRFIAKWFYSPDGKLIINSIHAAKVMRVAPATVVDAAKYIDQPHSLSPIALPTPAAQAKTATPRLVYGEGSEQATLITSLLDGLSDSKRHSHLLSTSKWVCGCAEECLQGVVPETRIALAVDYAASVQSRAIGAITPNRHQFILRWGLADPTTCDICEGALSRILKCRKNRVQTLLTGAREAVYLPEAPAVSSAPDAPDASAPLPTIHLPSDTAATIAAAVSPALSLSSASVPTKVLELKPLKGLEGVEAEKGVEGVEGVTEENTATTVPATTGSIPRPSLLVPPVPSDDSTTIGVSGDVTMGGDNTAAEAEQAESETDALSLTISPAESEAETTVPEGEGSDAYIPQAEAEGEGEGEGGSLPTTPVTMAERESARPRRSSRVKRESTPAVDEVDAPPEEGIEDVFAPCCGKKNCVEHISQEVKTQVMSMRQSIKALEGMETGTKGEMAERKRGISQKRREIVHVLYTAFPTCCYGLSKRASGVKSSKYLTVWKKEVTENKTL</sequence>
<gene>
    <name evidence="2" type="ORF">KIPB_005628</name>
</gene>
<feature type="region of interest" description="Disordered" evidence="1">
    <location>
        <begin position="324"/>
        <end position="458"/>
    </location>
</feature>
<evidence type="ECO:0000313" key="3">
    <source>
        <dbReference type="Proteomes" id="UP000265618"/>
    </source>
</evidence>
<dbReference type="EMBL" id="BDIP01001339">
    <property type="protein sequence ID" value="GIQ84182.1"/>
    <property type="molecule type" value="Genomic_DNA"/>
</dbReference>
<feature type="compositionally biased region" description="Low complexity" evidence="1">
    <location>
        <begin position="354"/>
        <end position="369"/>
    </location>
</feature>
<protein>
    <submittedName>
        <fullName evidence="2">Uncharacterized protein</fullName>
    </submittedName>
</protein>
<feature type="compositionally biased region" description="Acidic residues" evidence="1">
    <location>
        <begin position="324"/>
        <end position="353"/>
    </location>
</feature>
<feature type="region of interest" description="Disordered" evidence="1">
    <location>
        <begin position="94"/>
        <end position="166"/>
    </location>
</feature>
<evidence type="ECO:0000313" key="2">
    <source>
        <dbReference type="EMBL" id="GIQ84182.1"/>
    </source>
</evidence>
<feature type="compositionally biased region" description="Polar residues" evidence="1">
    <location>
        <begin position="380"/>
        <end position="389"/>
    </location>
</feature>
<name>A0A9K3CWB1_9EUKA</name>
<comment type="caution">
    <text evidence="2">The sequence shown here is derived from an EMBL/GenBank/DDBJ whole genome shotgun (WGS) entry which is preliminary data.</text>
</comment>
<proteinExistence type="predicted"/>
<dbReference type="Proteomes" id="UP000265618">
    <property type="component" value="Unassembled WGS sequence"/>
</dbReference>
<feature type="compositionally biased region" description="Basic and acidic residues" evidence="1">
    <location>
        <begin position="146"/>
        <end position="166"/>
    </location>
</feature>
<feature type="compositionally biased region" description="Low complexity" evidence="1">
    <location>
        <begin position="822"/>
        <end position="834"/>
    </location>
</feature>
<feature type="region of interest" description="Disordered" evidence="1">
    <location>
        <begin position="820"/>
        <end position="886"/>
    </location>
</feature>
<feature type="compositionally biased region" description="Acidic residues" evidence="1">
    <location>
        <begin position="400"/>
        <end position="439"/>
    </location>
</feature>